<reference evidence="3 4" key="1">
    <citation type="submission" date="2017-10" db="EMBL/GenBank/DDBJ databases">
        <title>Genome announcement of Methylocella silvestris TVC from permafrost.</title>
        <authorList>
            <person name="Wang J."/>
            <person name="Geng K."/>
            <person name="Ul-Haque F."/>
            <person name="Crombie A.T."/>
            <person name="Street L.E."/>
            <person name="Wookey P.A."/>
            <person name="Murrell J.C."/>
            <person name="Pratscher J."/>
        </authorList>
    </citation>
    <scope>NUCLEOTIDE SEQUENCE [LARGE SCALE GENOMIC DNA]</scope>
    <source>
        <strain evidence="3 4">TVC</strain>
    </source>
</reference>
<dbReference type="OrthoDB" id="9804759at2"/>
<dbReference type="SUPFAM" id="SSF55961">
    <property type="entry name" value="Bet v1-like"/>
    <property type="match status" value="1"/>
</dbReference>
<dbReference type="InterPro" id="IPR044996">
    <property type="entry name" value="COQ10-like"/>
</dbReference>
<evidence type="ECO:0000259" key="2">
    <source>
        <dbReference type="Pfam" id="PF03364"/>
    </source>
</evidence>
<dbReference type="InterPro" id="IPR005031">
    <property type="entry name" value="COQ10_START"/>
</dbReference>
<proteinExistence type="inferred from homology"/>
<dbReference type="Gene3D" id="3.30.530.20">
    <property type="match status" value="1"/>
</dbReference>
<dbReference type="Pfam" id="PF03364">
    <property type="entry name" value="Polyketide_cyc"/>
    <property type="match status" value="1"/>
</dbReference>
<dbReference type="PANTHER" id="PTHR12901:SF10">
    <property type="entry name" value="COENZYME Q-BINDING PROTEIN COQ10, MITOCHONDRIAL"/>
    <property type="match status" value="1"/>
</dbReference>
<dbReference type="AlphaFoldDB" id="A0A2J7TDI7"/>
<dbReference type="GO" id="GO:0048039">
    <property type="term" value="F:ubiquinone binding"/>
    <property type="evidence" value="ECO:0007669"/>
    <property type="project" value="InterPro"/>
</dbReference>
<evidence type="ECO:0000313" key="4">
    <source>
        <dbReference type="Proteomes" id="UP000236286"/>
    </source>
</evidence>
<organism evidence="3 4">
    <name type="scientific">Methylocella silvestris</name>
    <dbReference type="NCBI Taxonomy" id="199596"/>
    <lineage>
        <taxon>Bacteria</taxon>
        <taxon>Pseudomonadati</taxon>
        <taxon>Pseudomonadota</taxon>
        <taxon>Alphaproteobacteria</taxon>
        <taxon>Hyphomicrobiales</taxon>
        <taxon>Beijerinckiaceae</taxon>
        <taxon>Methylocella</taxon>
    </lineage>
</organism>
<comment type="caution">
    <text evidence="3">The sequence shown here is derived from an EMBL/GenBank/DDBJ whole genome shotgun (WGS) entry which is preliminary data.</text>
</comment>
<comment type="similarity">
    <text evidence="1">Belongs to the ribosome association toxin RatA family.</text>
</comment>
<evidence type="ECO:0000256" key="1">
    <source>
        <dbReference type="ARBA" id="ARBA00008918"/>
    </source>
</evidence>
<gene>
    <name evidence="3" type="ORF">CR492_16635</name>
</gene>
<sequence length="152" mass="17420">MPSFRTTRKVRHSAREMFDLVADVEAYPQFVPLCLDLKLRRKTEDAGVVTKVAQMTVGYKALRETFTSRVACDPQALQIMVSYVDGPFRRLENRWSFRDERPGASVIEFEIAYEFRSPALGLLMGGVFDKAFRKFAEAFEQRADYVYGASLT</sequence>
<keyword evidence="3" id="KW-0830">Ubiquinone</keyword>
<accession>A0A2J7TDI7</accession>
<dbReference type="CDD" id="cd07813">
    <property type="entry name" value="COQ10p_like"/>
    <property type="match status" value="1"/>
</dbReference>
<evidence type="ECO:0000313" key="3">
    <source>
        <dbReference type="EMBL" id="PNG24847.1"/>
    </source>
</evidence>
<protein>
    <submittedName>
        <fullName evidence="3">Ubiquinone-binding protein</fullName>
    </submittedName>
</protein>
<feature type="domain" description="Coenzyme Q-binding protein COQ10 START" evidence="2">
    <location>
        <begin position="10"/>
        <end position="140"/>
    </location>
</feature>
<dbReference type="RefSeq" id="WP_102844854.1">
    <property type="nucleotide sequence ID" value="NZ_PDZR01000023.1"/>
</dbReference>
<dbReference type="Proteomes" id="UP000236286">
    <property type="component" value="Unassembled WGS sequence"/>
</dbReference>
<dbReference type="PANTHER" id="PTHR12901">
    <property type="entry name" value="SPERM PROTEIN HOMOLOG"/>
    <property type="match status" value="1"/>
</dbReference>
<dbReference type="GO" id="GO:0045333">
    <property type="term" value="P:cellular respiration"/>
    <property type="evidence" value="ECO:0007669"/>
    <property type="project" value="InterPro"/>
</dbReference>
<dbReference type="InterPro" id="IPR023393">
    <property type="entry name" value="START-like_dom_sf"/>
</dbReference>
<name>A0A2J7TDI7_METSI</name>
<dbReference type="EMBL" id="PDZR01000023">
    <property type="protein sequence ID" value="PNG24847.1"/>
    <property type="molecule type" value="Genomic_DNA"/>
</dbReference>